<evidence type="ECO:0000256" key="5">
    <source>
        <dbReference type="HAMAP-Rule" id="MF_00167"/>
    </source>
</evidence>
<dbReference type="AlphaFoldDB" id="Q1Q2S1"/>
<reference evidence="7 8" key="3">
    <citation type="submission" date="2020-02" db="EMBL/GenBank/DDBJ databases">
        <title>Newly sequenced genome of strain CSTR1 showed variability in Candidatus Kuenenia stuttgartiensis genomes.</title>
        <authorList>
            <person name="Ding C."/>
            <person name="Adrian L."/>
        </authorList>
    </citation>
    <scope>NUCLEOTIDE SEQUENCE [LARGE SCALE GENOMIC DNA]</scope>
    <source>
        <strain evidence="7 8">CSTR1</strain>
    </source>
</reference>
<reference evidence="6" key="1">
    <citation type="journal article" date="2006" name="Nature">
        <title>Deciphering the evolution and metabolism of an anammox bacterium from a community genome.</title>
        <authorList>
            <person name="Strous M."/>
            <person name="Pelletier E."/>
            <person name="Mangenot S."/>
            <person name="Rattei T."/>
            <person name="Lehner A."/>
            <person name="Taylor M.W."/>
            <person name="Horn M."/>
            <person name="Daims H."/>
            <person name="Bartol-Mavel D."/>
            <person name="Wincker P."/>
            <person name="Barbe V."/>
            <person name="Fonknechten N."/>
            <person name="Vallenet D."/>
            <person name="Segurens B."/>
            <person name="Schenowitz-Truong C."/>
            <person name="Medigue C."/>
            <person name="Collingro A."/>
            <person name="Snel B."/>
            <person name="Dutilh B.E."/>
            <person name="OpDenCamp H.J.M."/>
            <person name="vanDerDrift C."/>
            <person name="Cirpus I."/>
            <person name="vanDePas-Schoonen K.T."/>
            <person name="Harhangi H.R."/>
            <person name="vanNiftrik L."/>
            <person name="Schmid M."/>
            <person name="Keltjens J."/>
            <person name="vanDeVossenberg J."/>
            <person name="Kartal B."/>
            <person name="Meier H."/>
            <person name="Frishman D."/>
            <person name="Huynen M.A."/>
            <person name="Mewes H."/>
            <person name="Weissenbach J."/>
            <person name="Jetten M.S.M."/>
            <person name="Wagner M."/>
            <person name="LePaslier D."/>
        </authorList>
    </citation>
    <scope>NUCLEOTIDE SEQUENCE</scope>
</reference>
<dbReference type="PANTHER" id="PTHR34984:SF1">
    <property type="entry name" value="CARBON STORAGE REGULATOR"/>
    <property type="match status" value="1"/>
</dbReference>
<dbReference type="SUPFAM" id="SSF117130">
    <property type="entry name" value="CsrA-like"/>
    <property type="match status" value="1"/>
</dbReference>
<dbReference type="Proteomes" id="UP000501926">
    <property type="component" value="Chromosome"/>
</dbReference>
<comment type="subunit">
    <text evidence="5">Homodimer; the beta-strands of each monomer intercalate to form a hydrophobic core, while the alpha-helices form wings that extend away from the core.</text>
</comment>
<dbReference type="FunFam" id="2.60.40.4380:FF:000002">
    <property type="entry name" value="Translational regulator CsrA"/>
    <property type="match status" value="1"/>
</dbReference>
<dbReference type="EMBL" id="CT573071">
    <property type="protein sequence ID" value="CAJ74310.1"/>
    <property type="molecule type" value="Genomic_DNA"/>
</dbReference>
<evidence type="ECO:0000256" key="1">
    <source>
        <dbReference type="ARBA" id="ARBA00022490"/>
    </source>
</evidence>
<dbReference type="HAMAP" id="MF_00167">
    <property type="entry name" value="CsrA"/>
    <property type="match status" value="1"/>
</dbReference>
<keyword evidence="5" id="KW-1005">Bacterial flagellum biogenesis</keyword>
<evidence type="ECO:0000256" key="3">
    <source>
        <dbReference type="ARBA" id="ARBA00022845"/>
    </source>
</evidence>
<dbReference type="InterPro" id="IPR036107">
    <property type="entry name" value="CsrA_sf"/>
</dbReference>
<dbReference type="NCBIfam" id="NF002469">
    <property type="entry name" value="PRK01712.1"/>
    <property type="match status" value="1"/>
</dbReference>
<protein>
    <recommendedName>
        <fullName evidence="5">Translational regulator CsrA</fullName>
    </recommendedName>
</protein>
<dbReference type="Pfam" id="PF02599">
    <property type="entry name" value="CsrA"/>
    <property type="match status" value="1"/>
</dbReference>
<comment type="similarity">
    <text evidence="5">Belongs to the CsrA/RsmA family.</text>
</comment>
<dbReference type="RefSeq" id="WP_164994859.1">
    <property type="nucleotide sequence ID" value="NZ_CP049055.1"/>
</dbReference>
<comment type="subcellular location">
    <subcellularLocation>
        <location evidence="5">Cytoplasm</location>
    </subcellularLocation>
</comment>
<reference evidence="6" key="2">
    <citation type="submission" date="2006-01" db="EMBL/GenBank/DDBJ databases">
        <authorList>
            <person name="Genoscope"/>
        </authorList>
    </citation>
    <scope>NUCLEOTIDE SEQUENCE</scope>
</reference>
<dbReference type="GO" id="GO:1902208">
    <property type="term" value="P:regulation of bacterial-type flagellum assembly"/>
    <property type="evidence" value="ECO:0007669"/>
    <property type="project" value="UniProtKB-UniRule"/>
</dbReference>
<keyword evidence="3 5" id="KW-0810">Translation regulation</keyword>
<keyword evidence="2 5" id="KW-0678">Repressor</keyword>
<dbReference type="GO" id="GO:0044781">
    <property type="term" value="P:bacterial-type flagellum organization"/>
    <property type="evidence" value="ECO:0007669"/>
    <property type="project" value="UniProtKB-KW"/>
</dbReference>
<dbReference type="GO" id="GO:0045947">
    <property type="term" value="P:negative regulation of translational initiation"/>
    <property type="evidence" value="ECO:0007669"/>
    <property type="project" value="UniProtKB-UniRule"/>
</dbReference>
<dbReference type="EMBL" id="CP049055">
    <property type="protein sequence ID" value="QII11411.1"/>
    <property type="molecule type" value="Genomic_DNA"/>
</dbReference>
<dbReference type="GO" id="GO:0048027">
    <property type="term" value="F:mRNA 5'-UTR binding"/>
    <property type="evidence" value="ECO:0007669"/>
    <property type="project" value="UniProtKB-UniRule"/>
</dbReference>
<gene>
    <name evidence="5 7" type="primary">csrA</name>
    <name evidence="7" type="ORF">KsCSTR_20320</name>
    <name evidence="6" type="ORF">kuste3547</name>
</gene>
<dbReference type="PANTHER" id="PTHR34984">
    <property type="entry name" value="CARBON STORAGE REGULATOR"/>
    <property type="match status" value="1"/>
</dbReference>
<dbReference type="GO" id="GO:0006109">
    <property type="term" value="P:regulation of carbohydrate metabolic process"/>
    <property type="evidence" value="ECO:0007669"/>
    <property type="project" value="InterPro"/>
</dbReference>
<dbReference type="GO" id="GO:0005829">
    <property type="term" value="C:cytosol"/>
    <property type="evidence" value="ECO:0007669"/>
    <property type="project" value="TreeGrafter"/>
</dbReference>
<comment type="function">
    <text evidence="5">A translational regulator that binds mRNA to regulate translation initiation and/or mRNA stability. Usually binds in the 5'-UTR at or near the Shine-Dalgarno sequence preventing ribosome-binding, thus repressing translation. Its main target seems to be the major flagellin gene, while its function is anatagonized by FliW.</text>
</comment>
<evidence type="ECO:0000313" key="8">
    <source>
        <dbReference type="Proteomes" id="UP000501926"/>
    </source>
</evidence>
<evidence type="ECO:0000256" key="4">
    <source>
        <dbReference type="ARBA" id="ARBA00022884"/>
    </source>
</evidence>
<name>Q1Q2S1_KUEST</name>
<dbReference type="InterPro" id="IPR003751">
    <property type="entry name" value="CsrA"/>
</dbReference>
<proteinExistence type="inferred from homology"/>
<organism evidence="6">
    <name type="scientific">Kuenenia stuttgartiensis</name>
    <dbReference type="NCBI Taxonomy" id="174633"/>
    <lineage>
        <taxon>Bacteria</taxon>
        <taxon>Pseudomonadati</taxon>
        <taxon>Planctomycetota</taxon>
        <taxon>Candidatus Brocadiia</taxon>
        <taxon>Candidatus Brocadiales</taxon>
        <taxon>Candidatus Brocadiaceae</taxon>
        <taxon>Candidatus Kuenenia</taxon>
    </lineage>
</organism>
<evidence type="ECO:0000313" key="7">
    <source>
        <dbReference type="EMBL" id="QII11411.1"/>
    </source>
</evidence>
<sequence length="97" mass="11240">MLILTRKLGESITIGDEIKITVLEFQGRQVKLGIIAPKDIEIHREEVYEKIQSQNRESSKVSKNELVKVAQKWRHIGEDFRFQEKFIAKSDAVEDAD</sequence>
<dbReference type="Gene3D" id="2.60.40.4380">
    <property type="entry name" value="Translational regulator CsrA"/>
    <property type="match status" value="1"/>
</dbReference>
<keyword evidence="4 5" id="KW-0694">RNA-binding</keyword>
<evidence type="ECO:0000256" key="2">
    <source>
        <dbReference type="ARBA" id="ARBA00022491"/>
    </source>
</evidence>
<dbReference type="NCBIfam" id="TIGR00202">
    <property type="entry name" value="csrA"/>
    <property type="match status" value="1"/>
</dbReference>
<keyword evidence="1 5" id="KW-0963">Cytoplasm</keyword>
<evidence type="ECO:0000313" key="6">
    <source>
        <dbReference type="EMBL" id="CAJ74310.1"/>
    </source>
</evidence>
<accession>Q1Q2S1</accession>
<dbReference type="GO" id="GO:0006402">
    <property type="term" value="P:mRNA catabolic process"/>
    <property type="evidence" value="ECO:0007669"/>
    <property type="project" value="InterPro"/>
</dbReference>